<gene>
    <name evidence="2" type="primary">ORF172248</name>
    <name evidence="3" type="synonym">ORF172270</name>
</gene>
<feature type="compositionally biased region" description="Basic and acidic residues" evidence="1">
    <location>
        <begin position="277"/>
        <end position="288"/>
    </location>
</feature>
<evidence type="ECO:0000313" key="2">
    <source>
        <dbReference type="EMBL" id="CEK89656.1"/>
    </source>
</evidence>
<feature type="compositionally biased region" description="Polar residues" evidence="1">
    <location>
        <begin position="99"/>
        <end position="110"/>
    </location>
</feature>
<feature type="compositionally biased region" description="Polar residues" evidence="1">
    <location>
        <begin position="252"/>
        <end position="262"/>
    </location>
</feature>
<organism evidence="2">
    <name type="scientific">Arion vulgaris</name>
    <dbReference type="NCBI Taxonomy" id="1028688"/>
    <lineage>
        <taxon>Eukaryota</taxon>
        <taxon>Metazoa</taxon>
        <taxon>Spiralia</taxon>
        <taxon>Lophotrochozoa</taxon>
        <taxon>Mollusca</taxon>
        <taxon>Gastropoda</taxon>
        <taxon>Heterobranchia</taxon>
        <taxon>Euthyneura</taxon>
        <taxon>Panpulmonata</taxon>
        <taxon>Eupulmonata</taxon>
        <taxon>Stylommatophora</taxon>
        <taxon>Helicina</taxon>
        <taxon>Arionoidea</taxon>
        <taxon>Arionidae</taxon>
        <taxon>Arion</taxon>
    </lineage>
</organism>
<evidence type="ECO:0000256" key="1">
    <source>
        <dbReference type="SAM" id="MobiDB-lite"/>
    </source>
</evidence>
<protein>
    <submittedName>
        <fullName evidence="2">Uncharacterized protein</fullName>
    </submittedName>
</protein>
<feature type="compositionally biased region" description="Polar residues" evidence="1">
    <location>
        <begin position="422"/>
        <end position="441"/>
    </location>
</feature>
<feature type="compositionally biased region" description="Basic and acidic residues" evidence="1">
    <location>
        <begin position="64"/>
        <end position="87"/>
    </location>
</feature>
<accession>A0A0B7BBI7</accession>
<feature type="region of interest" description="Disordered" evidence="1">
    <location>
        <begin position="530"/>
        <end position="575"/>
    </location>
</feature>
<feature type="compositionally biased region" description="Polar residues" evidence="1">
    <location>
        <begin position="214"/>
        <end position="228"/>
    </location>
</feature>
<feature type="compositionally biased region" description="Polar residues" evidence="1">
    <location>
        <begin position="463"/>
        <end position="494"/>
    </location>
</feature>
<proteinExistence type="predicted"/>
<evidence type="ECO:0000313" key="3">
    <source>
        <dbReference type="EMBL" id="CEK89662.1"/>
    </source>
</evidence>
<feature type="non-terminal residue" evidence="2">
    <location>
        <position position="1"/>
    </location>
</feature>
<name>A0A0B7BBI7_9EUPU</name>
<dbReference type="EMBL" id="HACG01042797">
    <property type="protein sequence ID" value="CEK89662.1"/>
    <property type="molecule type" value="Transcribed_RNA"/>
</dbReference>
<feature type="compositionally biased region" description="Polar residues" evidence="1">
    <location>
        <begin position="184"/>
        <end position="193"/>
    </location>
</feature>
<feature type="compositionally biased region" description="Polar residues" evidence="1">
    <location>
        <begin position="139"/>
        <end position="170"/>
    </location>
</feature>
<feature type="region of interest" description="Disordered" evidence="1">
    <location>
        <begin position="422"/>
        <end position="507"/>
    </location>
</feature>
<feature type="compositionally biased region" description="Basic and acidic residues" evidence="1">
    <location>
        <begin position="31"/>
        <end position="43"/>
    </location>
</feature>
<reference evidence="2" key="1">
    <citation type="submission" date="2014-12" db="EMBL/GenBank/DDBJ databases">
        <title>Insight into the proteome of Arion vulgaris.</title>
        <authorList>
            <person name="Aradska J."/>
            <person name="Bulat T."/>
            <person name="Smidak R."/>
            <person name="Sarate P."/>
            <person name="Gangsoo J."/>
            <person name="Sialana F."/>
            <person name="Bilban M."/>
            <person name="Lubec G."/>
        </authorList>
    </citation>
    <scope>NUCLEOTIDE SEQUENCE</scope>
    <source>
        <tissue evidence="2">Skin</tissue>
    </source>
</reference>
<dbReference type="EMBL" id="HACG01042791">
    <property type="protein sequence ID" value="CEK89656.1"/>
    <property type="molecule type" value="Transcribed_RNA"/>
</dbReference>
<feature type="compositionally biased region" description="Polar residues" evidence="1">
    <location>
        <begin position="537"/>
        <end position="564"/>
    </location>
</feature>
<feature type="compositionally biased region" description="Low complexity" evidence="1">
    <location>
        <begin position="442"/>
        <end position="462"/>
    </location>
</feature>
<feature type="region of interest" description="Disordered" evidence="1">
    <location>
        <begin position="1"/>
        <end position="391"/>
    </location>
</feature>
<dbReference type="AlphaFoldDB" id="A0A0B7BBI7"/>
<sequence>HNNQHNVGSDNDRNKVPENGHNNRHQNRQNGESKNERSKRHENGQGTKSKNGQKDEYQNNEYGQNKKHDNDAQNERFENAGKLRRFENWQAYRGVVQTKPVSSPSDTVGNEHNPKDESSIQFEVIKILDSPSDEDTKTKFTTKLTSDGQDTSDQSQVDDGSWKSNTNMDSLAQEDDETVDKNDLNSGSTNTFTKSDKQQSVEGSDLTESKNFILKSNNEIKSSLSGSAPNLVKGRRRFGSKKLNWYDKSDSTEGNQEISSNSDKLDNQDVTLPADKSAVEYDDKKGSDSDVEGGIDTGTQTNFDEDIDKSNTDKSNQDTSVSKNYQNEKQKHPQNELLPRQSNSEKESTRSSIKGYANNKDEENNKGDYTSQADDRSDDVIGAKPRHLSNVRTKRVKVETYMGLILGTTSKPLDKGFETTQKFTSATPTQNLTSGTTNQKMTSGTSTSKLSSETSTAKLSSGTSAPKLSTGTSAPSLSSDKLTNDSAHTNNTKVYANDDGGFHNQTKTNTTTSIIGTVNRKPVVDDVSINHTEKPINVTNSRSIDLSRGTTLRTPAVSSSSQESGHFIAPDKSKN</sequence>